<evidence type="ECO:0000313" key="2">
    <source>
        <dbReference type="EMBL" id="MAA19956.1"/>
    </source>
</evidence>
<organism evidence="2">
    <name type="scientific">Rhipicephalus zambeziensis</name>
    <dbReference type="NCBI Taxonomy" id="60191"/>
    <lineage>
        <taxon>Eukaryota</taxon>
        <taxon>Metazoa</taxon>
        <taxon>Ecdysozoa</taxon>
        <taxon>Arthropoda</taxon>
        <taxon>Chelicerata</taxon>
        <taxon>Arachnida</taxon>
        <taxon>Acari</taxon>
        <taxon>Parasitiformes</taxon>
        <taxon>Ixodida</taxon>
        <taxon>Ixodoidea</taxon>
        <taxon>Ixodidae</taxon>
        <taxon>Rhipicephalinae</taxon>
        <taxon>Rhipicephalus</taxon>
        <taxon>Rhipicephalus</taxon>
    </lineage>
</organism>
<name>A0A224YQU7_9ACAR</name>
<dbReference type="EMBL" id="GFPF01008810">
    <property type="protein sequence ID" value="MAA19956.1"/>
    <property type="molecule type" value="Transcribed_RNA"/>
</dbReference>
<feature type="signal peptide" evidence="1">
    <location>
        <begin position="1"/>
        <end position="23"/>
    </location>
</feature>
<proteinExistence type="predicted"/>
<protein>
    <recommendedName>
        <fullName evidence="3">24 kDa family member</fullName>
    </recommendedName>
</protein>
<keyword evidence="1" id="KW-0732">Signal</keyword>
<evidence type="ECO:0008006" key="3">
    <source>
        <dbReference type="Google" id="ProtNLM"/>
    </source>
</evidence>
<dbReference type="AlphaFoldDB" id="A0A224YQU7"/>
<accession>A0A224YQU7</accession>
<feature type="chain" id="PRO_5012149415" description="24 kDa family member" evidence="1">
    <location>
        <begin position="24"/>
        <end position="225"/>
    </location>
</feature>
<sequence>MESYASTMLFATAFALHTQLAFAQDTPGPVVCNPGYVFNCYKEYSSVLFRDELLPNADGSFNDTSYLSACSFFAAESTCQLSMAHCPKPFRDQFARSEEGYKATRAIVCDAPSLQALVRLSLCLNNDRLHKCVESPMTKPKNGTNPREHWCKLTQDSLRCVDEGVMECRHSYEKERPIFRKYFTAVSNMLRCDAIASGSAAVTAPRAFVFGVLGLMLTSWVTTKS</sequence>
<reference evidence="2" key="1">
    <citation type="journal article" date="2017" name="Parasit. Vectors">
        <title>Sialotranscriptomics of Rhipicephalus zambeziensis reveals intricate expression profiles of secretory proteins and suggests tight temporal transcriptional regulation during blood-feeding.</title>
        <authorList>
            <person name="de Castro M.H."/>
            <person name="de Klerk D."/>
            <person name="Pienaar R."/>
            <person name="Rees D.J.G."/>
            <person name="Mans B.J."/>
        </authorList>
    </citation>
    <scope>NUCLEOTIDE SEQUENCE</scope>
    <source>
        <tissue evidence="2">Salivary glands</tissue>
    </source>
</reference>
<evidence type="ECO:0000256" key="1">
    <source>
        <dbReference type="SAM" id="SignalP"/>
    </source>
</evidence>